<dbReference type="Gene3D" id="3.40.50.300">
    <property type="entry name" value="P-loop containing nucleotide triphosphate hydrolases"/>
    <property type="match status" value="1"/>
</dbReference>
<proteinExistence type="predicted"/>
<reference evidence="2 3" key="1">
    <citation type="submission" date="2019-12" db="EMBL/GenBank/DDBJ databases">
        <title>Roseobacter cerasinus sp. nov., isolated from seawater around aquaculture.</title>
        <authorList>
            <person name="Muramatsu S."/>
            <person name="Takabe Y."/>
            <person name="Mori K."/>
            <person name="Takaichi S."/>
            <person name="Hanada S."/>
        </authorList>
    </citation>
    <scope>NUCLEOTIDE SEQUENCE [LARGE SCALE GENOMIC DNA]</scope>
    <source>
        <strain evidence="2 3">AI77</strain>
    </source>
</reference>
<feature type="domain" description="TraD/TraG TraM recognition site" evidence="1">
    <location>
        <begin position="26"/>
        <end position="144"/>
    </location>
</feature>
<evidence type="ECO:0000259" key="1">
    <source>
        <dbReference type="Pfam" id="PF12696"/>
    </source>
</evidence>
<dbReference type="AlphaFoldDB" id="A0A640VRV4"/>
<organism evidence="2 3">
    <name type="scientific">Roseobacter cerasinus</name>
    <dbReference type="NCBI Taxonomy" id="2602289"/>
    <lineage>
        <taxon>Bacteria</taxon>
        <taxon>Pseudomonadati</taxon>
        <taxon>Pseudomonadota</taxon>
        <taxon>Alphaproteobacteria</taxon>
        <taxon>Rhodobacterales</taxon>
        <taxon>Roseobacteraceae</taxon>
        <taxon>Roseobacter</taxon>
    </lineage>
</organism>
<evidence type="ECO:0000313" key="2">
    <source>
        <dbReference type="EMBL" id="GFE50527.1"/>
    </source>
</evidence>
<name>A0A640VRV4_9RHOB</name>
<comment type="caution">
    <text evidence="2">The sequence shown here is derived from an EMBL/GenBank/DDBJ whole genome shotgun (WGS) entry which is preliminary data.</text>
</comment>
<gene>
    <name evidence="2" type="ORF">So717_22800</name>
</gene>
<dbReference type="Pfam" id="PF12696">
    <property type="entry name" value="TraG-D_C"/>
    <property type="match status" value="1"/>
</dbReference>
<dbReference type="InterPro" id="IPR032689">
    <property type="entry name" value="TraG-D_C"/>
</dbReference>
<protein>
    <recommendedName>
        <fullName evidence="1">TraD/TraG TraM recognition site domain-containing protein</fullName>
    </recommendedName>
</protein>
<sequence>MERSGTYMGTHLMSFVDALYAGAGSLKIIADEWTNFPAAKELITRSTTLRAYGGELLMIAQSPSEVIRKFGEQEAQTAEDNSITKQWLGFSNFREARKVSEAMGDEHAVASALGSDNGGFKSNTNLSLIKQRHMTPAELMAMPKEQCLVHIKGIGFMVLNTVSQENIAPYCDLIAENPLEGGRLAPDSKMTLVTP</sequence>
<evidence type="ECO:0000313" key="3">
    <source>
        <dbReference type="Proteomes" id="UP000436522"/>
    </source>
</evidence>
<dbReference type="RefSeq" id="WP_238840861.1">
    <property type="nucleotide sequence ID" value="NZ_BLIV01000004.1"/>
</dbReference>
<dbReference type="Proteomes" id="UP000436522">
    <property type="component" value="Unassembled WGS sequence"/>
</dbReference>
<dbReference type="InterPro" id="IPR027417">
    <property type="entry name" value="P-loop_NTPase"/>
</dbReference>
<accession>A0A640VRV4</accession>
<dbReference type="EMBL" id="BLIV01000004">
    <property type="protein sequence ID" value="GFE50527.1"/>
    <property type="molecule type" value="Genomic_DNA"/>
</dbReference>
<dbReference type="SUPFAM" id="SSF52540">
    <property type="entry name" value="P-loop containing nucleoside triphosphate hydrolases"/>
    <property type="match status" value="1"/>
</dbReference>
<keyword evidence="3" id="KW-1185">Reference proteome</keyword>